<evidence type="ECO:0000313" key="7">
    <source>
        <dbReference type="Proteomes" id="UP000176583"/>
    </source>
</evidence>
<reference evidence="6 7" key="1">
    <citation type="journal article" date="2016" name="Nat. Commun.">
        <title>Thousands of microbial genomes shed light on interconnected biogeochemical processes in an aquifer system.</title>
        <authorList>
            <person name="Anantharaman K."/>
            <person name="Brown C.T."/>
            <person name="Hug L.A."/>
            <person name="Sharon I."/>
            <person name="Castelle C.J."/>
            <person name="Probst A.J."/>
            <person name="Thomas B.C."/>
            <person name="Singh A."/>
            <person name="Wilkins M.J."/>
            <person name="Karaoz U."/>
            <person name="Brodie E.L."/>
            <person name="Williams K.H."/>
            <person name="Hubbard S.S."/>
            <person name="Banfield J.F."/>
        </authorList>
    </citation>
    <scope>NUCLEOTIDE SEQUENCE [LARGE SCALE GENOMIC DNA]</scope>
</reference>
<keyword evidence="1" id="KW-0378">Hydrolase</keyword>
<accession>A0A1F4UIR2</accession>
<comment type="caution">
    <text evidence="6">The sequence shown here is derived from an EMBL/GenBank/DDBJ whole genome shotgun (WGS) entry which is preliminary data.</text>
</comment>
<evidence type="ECO:0000256" key="2">
    <source>
        <dbReference type="ARBA" id="ARBA00035119"/>
    </source>
</evidence>
<evidence type="ECO:0000256" key="4">
    <source>
        <dbReference type="ARBA" id="ARBA00035393"/>
    </source>
</evidence>
<name>A0A1F4UIR2_UNCKA</name>
<gene>
    <name evidence="6" type="ORF">A2V54_03620</name>
</gene>
<dbReference type="GO" id="GO:0006400">
    <property type="term" value="P:tRNA modification"/>
    <property type="evidence" value="ECO:0007669"/>
    <property type="project" value="TreeGrafter"/>
</dbReference>
<dbReference type="InterPro" id="IPR019438">
    <property type="entry name" value="Q_salvage"/>
</dbReference>
<comment type="similarity">
    <text evidence="2">Belongs to the QNG1 protein family.</text>
</comment>
<dbReference type="PANTHER" id="PTHR21314:SF0">
    <property type="entry name" value="QUEUOSINE 5'-PHOSPHATE N-GLYCOSYLASE_HYDROLASE"/>
    <property type="match status" value="1"/>
</dbReference>
<evidence type="ECO:0000256" key="5">
    <source>
        <dbReference type="ARBA" id="ARBA00048204"/>
    </source>
</evidence>
<comment type="catalytic activity">
    <reaction evidence="5">
        <text>queuosine 5'-phosphate + H2O = queuine + D-ribose 5-phosphate</text>
        <dbReference type="Rhea" id="RHEA:75387"/>
        <dbReference type="ChEBI" id="CHEBI:15377"/>
        <dbReference type="ChEBI" id="CHEBI:17433"/>
        <dbReference type="ChEBI" id="CHEBI:78346"/>
        <dbReference type="ChEBI" id="CHEBI:194371"/>
    </reaction>
    <physiologicalReaction direction="left-to-right" evidence="5">
        <dbReference type="Rhea" id="RHEA:75388"/>
    </physiologicalReaction>
</comment>
<evidence type="ECO:0000256" key="1">
    <source>
        <dbReference type="ARBA" id="ARBA00022801"/>
    </source>
</evidence>
<evidence type="ECO:0000256" key="3">
    <source>
        <dbReference type="ARBA" id="ARBA00035306"/>
    </source>
</evidence>
<dbReference type="GO" id="GO:0016787">
    <property type="term" value="F:hydrolase activity"/>
    <property type="evidence" value="ECO:0007669"/>
    <property type="project" value="UniProtKB-KW"/>
</dbReference>
<protein>
    <recommendedName>
        <fullName evidence="3">Queuosine 5'-phosphate N-glycosylase/hydrolase</fullName>
    </recommendedName>
    <alternativeName>
        <fullName evidence="4">Queuosine-nucleotide N-glycosylase/hydrolase</fullName>
    </alternativeName>
</protein>
<dbReference type="PANTHER" id="PTHR21314">
    <property type="entry name" value="QUEUOSINE 5'-PHOSPHATE N-GLYCOSYLASE_HYDROLASE-RELATED"/>
    <property type="match status" value="1"/>
</dbReference>
<evidence type="ECO:0000313" key="6">
    <source>
        <dbReference type="EMBL" id="OGC44854.1"/>
    </source>
</evidence>
<organism evidence="6 7">
    <name type="scientific">candidate division WWE3 bacterium RBG_19FT_COMBO_53_11</name>
    <dbReference type="NCBI Taxonomy" id="1802613"/>
    <lineage>
        <taxon>Bacteria</taxon>
        <taxon>Katanobacteria</taxon>
    </lineage>
</organism>
<sequence>MNDPLGVLGSTRYFLRMGVVGIDHSSVSAVAKTITPEDLTHLAKPLFFFEGWTWEEKVAITLIRNAVNFSFWPDHNEPRWTVHGMENKILDGSTAAYFCLEKAARQGWVSPLYFQDLSRIDKDELAQIFQGDGGSEIPLLPERLNCLDELGRGLQVKGSGGIEELLATTGWSAPGLARYLIQKIPNFNDAVDCWGDGETVKFHKRAQLAVSEIHRIMLDEHRGGFADVGDLTALSDYRIPQLFREMGILVYHEDLAEMVDGEEEVPLNSVAEICIRAATIWGAEYLRQELEKRLKQAVTAAQLDYVLWRKARELKDSMRPHHRTRTIAY</sequence>
<dbReference type="AlphaFoldDB" id="A0A1F4UIR2"/>
<dbReference type="EMBL" id="MEUW01000007">
    <property type="protein sequence ID" value="OGC44854.1"/>
    <property type="molecule type" value="Genomic_DNA"/>
</dbReference>
<dbReference type="Pfam" id="PF10343">
    <property type="entry name" value="Q_salvage"/>
    <property type="match status" value="1"/>
</dbReference>
<proteinExistence type="inferred from homology"/>
<dbReference type="Proteomes" id="UP000176583">
    <property type="component" value="Unassembled WGS sequence"/>
</dbReference>